<organism evidence="7 8">
    <name type="scientific">Salinisphaera hydrothermalis (strain C41B8)</name>
    <dbReference type="NCBI Taxonomy" id="1304275"/>
    <lineage>
        <taxon>Bacteria</taxon>
        <taxon>Pseudomonadati</taxon>
        <taxon>Pseudomonadota</taxon>
        <taxon>Gammaproteobacteria</taxon>
        <taxon>Salinisphaerales</taxon>
        <taxon>Salinisphaeraceae</taxon>
        <taxon>Salinisphaera</taxon>
    </lineage>
</organism>
<dbReference type="RefSeq" id="WP_051883388.1">
    <property type="nucleotide sequence ID" value="NZ_APNK01000014.1"/>
</dbReference>
<dbReference type="NCBIfam" id="NF001159">
    <property type="entry name" value="PRK00150.1-3"/>
    <property type="match status" value="1"/>
</dbReference>
<evidence type="ECO:0000256" key="5">
    <source>
        <dbReference type="ARBA" id="ARBA00023004"/>
    </source>
</evidence>
<evidence type="ECO:0000256" key="6">
    <source>
        <dbReference type="HAMAP-Rule" id="MF_00163"/>
    </source>
</evidence>
<dbReference type="PATRIC" id="fig|1304275.5.peg.2172"/>
<comment type="similarity">
    <text evidence="1 6">Belongs to the polypeptide deformylase family.</text>
</comment>
<dbReference type="Proteomes" id="UP000028302">
    <property type="component" value="Unassembled WGS sequence"/>
</dbReference>
<keyword evidence="2 6" id="KW-0479">Metal-binding</keyword>
<evidence type="ECO:0000256" key="3">
    <source>
        <dbReference type="ARBA" id="ARBA00022801"/>
    </source>
</evidence>
<dbReference type="PANTHER" id="PTHR10458">
    <property type="entry name" value="PEPTIDE DEFORMYLASE"/>
    <property type="match status" value="1"/>
</dbReference>
<feature type="active site" evidence="6">
    <location>
        <position position="145"/>
    </location>
</feature>
<dbReference type="PANTHER" id="PTHR10458:SF20">
    <property type="entry name" value="PEPTIDE DEFORMYLASE 1"/>
    <property type="match status" value="1"/>
</dbReference>
<gene>
    <name evidence="6" type="primary">def</name>
    <name evidence="7" type="ORF">C41B8_10645</name>
</gene>
<dbReference type="OrthoDB" id="9804313at2"/>
<accession>A0A084IKS9</accession>
<dbReference type="PRINTS" id="PR01576">
    <property type="entry name" value="PDEFORMYLASE"/>
</dbReference>
<keyword evidence="4 6" id="KW-0648">Protein biosynthesis</keyword>
<dbReference type="SUPFAM" id="SSF56420">
    <property type="entry name" value="Peptide deformylase"/>
    <property type="match status" value="1"/>
</dbReference>
<evidence type="ECO:0000256" key="1">
    <source>
        <dbReference type="ARBA" id="ARBA00010759"/>
    </source>
</evidence>
<reference evidence="7 8" key="1">
    <citation type="submission" date="2013-03" db="EMBL/GenBank/DDBJ databases">
        <title>Salinisphaera hydrothermalis C41B8 Genome Sequencing.</title>
        <authorList>
            <person name="Li C."/>
            <person name="Lai Q."/>
            <person name="Shao Z."/>
        </authorList>
    </citation>
    <scope>NUCLEOTIDE SEQUENCE [LARGE SCALE GENOMIC DNA]</scope>
    <source>
        <strain evidence="7 8">C41B8</strain>
    </source>
</reference>
<protein>
    <recommendedName>
        <fullName evidence="6">Peptide deformylase</fullName>
        <shortName evidence="6">PDF</shortName>
        <ecNumber evidence="6">3.5.1.88</ecNumber>
    </recommendedName>
    <alternativeName>
        <fullName evidence="6">Polypeptide deformylase</fullName>
    </alternativeName>
</protein>
<comment type="caution">
    <text evidence="7">The sequence shown here is derived from an EMBL/GenBank/DDBJ whole genome shotgun (WGS) entry which is preliminary data.</text>
</comment>
<dbReference type="CDD" id="cd00487">
    <property type="entry name" value="Pep_deformylase"/>
    <property type="match status" value="1"/>
</dbReference>
<name>A0A084IKS9_SALHC</name>
<dbReference type="NCBIfam" id="TIGR00079">
    <property type="entry name" value="pept_deformyl"/>
    <property type="match status" value="1"/>
</dbReference>
<dbReference type="EMBL" id="APNK01000014">
    <property type="protein sequence ID" value="KEZ77313.1"/>
    <property type="molecule type" value="Genomic_DNA"/>
</dbReference>
<keyword evidence="5 6" id="KW-0408">Iron</keyword>
<dbReference type="Gene3D" id="3.90.45.10">
    <property type="entry name" value="Peptide deformylase"/>
    <property type="match status" value="1"/>
</dbReference>
<feature type="binding site" evidence="6">
    <location>
        <position position="102"/>
    </location>
    <ligand>
        <name>Fe cation</name>
        <dbReference type="ChEBI" id="CHEBI:24875"/>
    </ligand>
</feature>
<evidence type="ECO:0000313" key="8">
    <source>
        <dbReference type="Proteomes" id="UP000028302"/>
    </source>
</evidence>
<comment type="function">
    <text evidence="6">Removes the formyl group from the N-terminal Met of newly synthesized proteins. Requires at least a dipeptide for an efficient rate of reaction. N-terminal L-methionine is a prerequisite for activity but the enzyme has broad specificity at other positions.</text>
</comment>
<evidence type="ECO:0000256" key="2">
    <source>
        <dbReference type="ARBA" id="ARBA00022723"/>
    </source>
</evidence>
<feature type="binding site" evidence="6">
    <location>
        <position position="144"/>
    </location>
    <ligand>
        <name>Fe cation</name>
        <dbReference type="ChEBI" id="CHEBI:24875"/>
    </ligand>
</feature>
<dbReference type="GO" id="GO:0006412">
    <property type="term" value="P:translation"/>
    <property type="evidence" value="ECO:0007669"/>
    <property type="project" value="UniProtKB-UniRule"/>
</dbReference>
<dbReference type="Pfam" id="PF01327">
    <property type="entry name" value="Pep_deformylase"/>
    <property type="match status" value="1"/>
</dbReference>
<keyword evidence="8" id="KW-1185">Reference proteome</keyword>
<dbReference type="STRING" id="1304275.C41B8_10645"/>
<dbReference type="AlphaFoldDB" id="A0A084IKS9"/>
<dbReference type="PIRSF" id="PIRSF004749">
    <property type="entry name" value="Pep_def"/>
    <property type="match status" value="1"/>
</dbReference>
<keyword evidence="3 6" id="KW-0378">Hydrolase</keyword>
<dbReference type="FunFam" id="3.90.45.10:FF:000003">
    <property type="entry name" value="Peptide deformylase"/>
    <property type="match status" value="1"/>
</dbReference>
<dbReference type="GO" id="GO:0046872">
    <property type="term" value="F:metal ion binding"/>
    <property type="evidence" value="ECO:0007669"/>
    <property type="project" value="UniProtKB-KW"/>
</dbReference>
<sequence length="181" mass="20188">MAIRKIARMGHPVLRQPTTPIADPTDGEIQRLIADMKETLADAEGVGLAAPQVYATWSVMMFFVPPSRAAEDANDDGVPLTVLVNPEIEPIGDERVGGWEGCLSIPGLQGYVPRWRRIRYRGLDERGAPIEREAADFHARVVQHEYDHLQGVLYPERMTDMTQFGFVEELMRHPAGAPDDV</sequence>
<evidence type="ECO:0000256" key="4">
    <source>
        <dbReference type="ARBA" id="ARBA00022917"/>
    </source>
</evidence>
<dbReference type="HAMAP" id="MF_00163">
    <property type="entry name" value="Pep_deformylase"/>
    <property type="match status" value="1"/>
</dbReference>
<comment type="cofactor">
    <cofactor evidence="6">
        <name>Fe(2+)</name>
        <dbReference type="ChEBI" id="CHEBI:29033"/>
    </cofactor>
    <text evidence="6">Binds 1 Fe(2+) ion.</text>
</comment>
<dbReference type="InterPro" id="IPR036821">
    <property type="entry name" value="Peptide_deformylase_sf"/>
</dbReference>
<comment type="catalytic activity">
    <reaction evidence="6">
        <text>N-terminal N-formyl-L-methionyl-[peptide] + H2O = N-terminal L-methionyl-[peptide] + formate</text>
        <dbReference type="Rhea" id="RHEA:24420"/>
        <dbReference type="Rhea" id="RHEA-COMP:10639"/>
        <dbReference type="Rhea" id="RHEA-COMP:10640"/>
        <dbReference type="ChEBI" id="CHEBI:15377"/>
        <dbReference type="ChEBI" id="CHEBI:15740"/>
        <dbReference type="ChEBI" id="CHEBI:49298"/>
        <dbReference type="ChEBI" id="CHEBI:64731"/>
        <dbReference type="EC" id="3.5.1.88"/>
    </reaction>
</comment>
<dbReference type="eggNOG" id="COG0242">
    <property type="taxonomic scope" value="Bacteria"/>
</dbReference>
<evidence type="ECO:0000313" key="7">
    <source>
        <dbReference type="EMBL" id="KEZ77313.1"/>
    </source>
</evidence>
<dbReference type="InterPro" id="IPR023635">
    <property type="entry name" value="Peptide_deformylase"/>
</dbReference>
<proteinExistence type="inferred from homology"/>
<dbReference type="EC" id="3.5.1.88" evidence="6"/>
<dbReference type="GO" id="GO:0042586">
    <property type="term" value="F:peptide deformylase activity"/>
    <property type="evidence" value="ECO:0007669"/>
    <property type="project" value="UniProtKB-UniRule"/>
</dbReference>
<feature type="binding site" evidence="6">
    <location>
        <position position="148"/>
    </location>
    <ligand>
        <name>Fe cation</name>
        <dbReference type="ChEBI" id="CHEBI:24875"/>
    </ligand>
</feature>